<keyword evidence="8" id="KW-0445">Lipid transport</keyword>
<feature type="region of interest" description="Disordered" evidence="12">
    <location>
        <begin position="1484"/>
        <end position="1503"/>
    </location>
</feature>
<feature type="compositionally biased region" description="Polar residues" evidence="12">
    <location>
        <begin position="231"/>
        <end position="246"/>
    </location>
</feature>
<feature type="region of interest" description="Disordered" evidence="12">
    <location>
        <begin position="1949"/>
        <end position="1983"/>
    </location>
</feature>
<dbReference type="PANTHER" id="PTHR13190:SF1">
    <property type="entry name" value="AUTOPHAGY-RELATED 2, ISOFORM A"/>
    <property type="match status" value="1"/>
</dbReference>
<feature type="region of interest" description="Disordered" evidence="12">
    <location>
        <begin position="348"/>
        <end position="373"/>
    </location>
</feature>
<evidence type="ECO:0000256" key="7">
    <source>
        <dbReference type="ARBA" id="ARBA00023006"/>
    </source>
</evidence>
<dbReference type="GO" id="GO:0034045">
    <property type="term" value="C:phagophore assembly site membrane"/>
    <property type="evidence" value="ECO:0007669"/>
    <property type="project" value="UniProtKB-SubCell"/>
</dbReference>
<feature type="region of interest" description="Disordered" evidence="12">
    <location>
        <begin position="1137"/>
        <end position="1162"/>
    </location>
</feature>
<feature type="region of interest" description="Disordered" evidence="12">
    <location>
        <begin position="231"/>
        <end position="266"/>
    </location>
</feature>
<feature type="compositionally biased region" description="Basic residues" evidence="12">
    <location>
        <begin position="2059"/>
        <end position="2070"/>
    </location>
</feature>
<evidence type="ECO:0000256" key="12">
    <source>
        <dbReference type="SAM" id="MobiDB-lite"/>
    </source>
</evidence>
<dbReference type="GO" id="GO:0034727">
    <property type="term" value="P:piecemeal microautophagy of the nucleus"/>
    <property type="evidence" value="ECO:0007669"/>
    <property type="project" value="TreeGrafter"/>
</dbReference>
<comment type="similarity">
    <text evidence="3">Belongs to the ATG2 family.</text>
</comment>
<dbReference type="GO" id="GO:0061723">
    <property type="term" value="P:glycophagy"/>
    <property type="evidence" value="ECO:0007669"/>
    <property type="project" value="TreeGrafter"/>
</dbReference>
<evidence type="ECO:0000313" key="13">
    <source>
        <dbReference type="EMBL" id="JAP41341.1"/>
    </source>
</evidence>
<evidence type="ECO:0000256" key="6">
    <source>
        <dbReference type="ARBA" id="ARBA00022824"/>
    </source>
</evidence>
<gene>
    <name evidence="13" type="ORF">TR137274</name>
</gene>
<comment type="catalytic activity">
    <reaction evidence="10">
        <text>a 1,2-diacyl-sn-glycero-3-phospho-L-serine(in) = a 1,2-diacyl-sn-glycero-3-phospho-L-serine(out)</text>
        <dbReference type="Rhea" id="RHEA:38663"/>
        <dbReference type="ChEBI" id="CHEBI:57262"/>
    </reaction>
</comment>
<feature type="compositionally biased region" description="Polar residues" evidence="12">
    <location>
        <begin position="2152"/>
        <end position="2161"/>
    </location>
</feature>
<dbReference type="PANTHER" id="PTHR13190">
    <property type="entry name" value="AUTOPHAGY-RELATED 2, ISOFORM A"/>
    <property type="match status" value="1"/>
</dbReference>
<dbReference type="EMBL" id="GEEE01021884">
    <property type="protein sequence ID" value="JAP41341.1"/>
    <property type="molecule type" value="Transcribed_RNA"/>
</dbReference>
<dbReference type="GO" id="GO:0043495">
    <property type="term" value="F:protein-membrane adaptor activity"/>
    <property type="evidence" value="ECO:0007669"/>
    <property type="project" value="TreeGrafter"/>
</dbReference>
<feature type="compositionally biased region" description="Low complexity" evidence="12">
    <location>
        <begin position="353"/>
        <end position="365"/>
    </location>
</feature>
<feature type="compositionally biased region" description="Polar residues" evidence="12">
    <location>
        <begin position="1963"/>
        <end position="1980"/>
    </location>
</feature>
<feature type="compositionally biased region" description="Polar residues" evidence="12">
    <location>
        <begin position="1150"/>
        <end position="1161"/>
    </location>
</feature>
<accession>A0A0X3NMV6</accession>
<reference evidence="13" key="1">
    <citation type="submission" date="2016-01" db="EMBL/GenBank/DDBJ databases">
        <title>Reference transcriptome for the parasite Schistocephalus solidus: insights into the molecular evolution of parasitism.</title>
        <authorList>
            <person name="Hebert F.O."/>
            <person name="Grambauer S."/>
            <person name="Barber I."/>
            <person name="Landry C.R."/>
            <person name="Aubin-Horth N."/>
        </authorList>
    </citation>
    <scope>NUCLEOTIDE SEQUENCE</scope>
</reference>
<dbReference type="GO" id="GO:0006869">
    <property type="term" value="P:lipid transport"/>
    <property type="evidence" value="ECO:0007669"/>
    <property type="project" value="UniProtKB-KW"/>
</dbReference>
<dbReference type="GO" id="GO:0000422">
    <property type="term" value="P:autophagy of mitochondrion"/>
    <property type="evidence" value="ECO:0007669"/>
    <property type="project" value="TreeGrafter"/>
</dbReference>
<feature type="compositionally biased region" description="Polar residues" evidence="12">
    <location>
        <begin position="1827"/>
        <end position="1836"/>
    </location>
</feature>
<dbReference type="GO" id="GO:0005789">
    <property type="term" value="C:endoplasmic reticulum membrane"/>
    <property type="evidence" value="ECO:0007669"/>
    <property type="project" value="UniProtKB-SubCell"/>
</dbReference>
<keyword evidence="5" id="KW-0813">Transport</keyword>
<keyword evidence="7" id="KW-0072">Autophagy</keyword>
<evidence type="ECO:0000256" key="10">
    <source>
        <dbReference type="ARBA" id="ARBA00024479"/>
    </source>
</evidence>
<evidence type="ECO:0000256" key="11">
    <source>
        <dbReference type="ARBA" id="ARBA00024615"/>
    </source>
</evidence>
<keyword evidence="9" id="KW-0472">Membrane</keyword>
<dbReference type="InterPro" id="IPR026849">
    <property type="entry name" value="ATG2"/>
</dbReference>
<feature type="region of interest" description="Disordered" evidence="12">
    <location>
        <begin position="1813"/>
        <end position="1836"/>
    </location>
</feature>
<evidence type="ECO:0000256" key="4">
    <source>
        <dbReference type="ARBA" id="ARBA00018070"/>
    </source>
</evidence>
<comment type="subcellular location">
    <subcellularLocation>
        <location evidence="1">Endoplasmic reticulum membrane</location>
        <topology evidence="1">Peripheral membrane protein</topology>
    </subcellularLocation>
    <subcellularLocation>
        <location evidence="2">Preautophagosomal structure membrane</location>
        <topology evidence="2">Peripheral membrane protein</topology>
    </subcellularLocation>
</comment>
<name>A0A0X3NMV6_SCHSO</name>
<evidence type="ECO:0000256" key="1">
    <source>
        <dbReference type="ARBA" id="ARBA00004406"/>
    </source>
</evidence>
<evidence type="ECO:0000256" key="3">
    <source>
        <dbReference type="ARBA" id="ARBA00009714"/>
    </source>
</evidence>
<feature type="compositionally biased region" description="Low complexity" evidence="12">
    <location>
        <begin position="2047"/>
        <end position="2057"/>
    </location>
</feature>
<feature type="region of interest" description="Disordered" evidence="12">
    <location>
        <begin position="2041"/>
        <end position="2106"/>
    </location>
</feature>
<dbReference type="GO" id="GO:0061709">
    <property type="term" value="P:reticulophagy"/>
    <property type="evidence" value="ECO:0007669"/>
    <property type="project" value="TreeGrafter"/>
</dbReference>
<dbReference type="GO" id="GO:0061908">
    <property type="term" value="C:phagophore"/>
    <property type="evidence" value="ECO:0007669"/>
    <property type="project" value="TreeGrafter"/>
</dbReference>
<feature type="region of interest" description="Disordered" evidence="12">
    <location>
        <begin position="1078"/>
        <end position="1098"/>
    </location>
</feature>
<feature type="compositionally biased region" description="Basic and acidic residues" evidence="12">
    <location>
        <begin position="248"/>
        <end position="260"/>
    </location>
</feature>
<dbReference type="GO" id="GO:0032266">
    <property type="term" value="F:phosphatidylinositol-3-phosphate binding"/>
    <property type="evidence" value="ECO:0007669"/>
    <property type="project" value="TreeGrafter"/>
</dbReference>
<evidence type="ECO:0000256" key="8">
    <source>
        <dbReference type="ARBA" id="ARBA00023055"/>
    </source>
</evidence>
<keyword evidence="6" id="KW-0256">Endoplasmic reticulum</keyword>
<sequence length="2845" mass="309775">MPLWDIKSKSLRFLVNHFIGSFLANTLDEKQIVLLEDGIACLDVYLKIEKLNAMLAEQNIPIVVCIAFISEIIIHSPLSIEINGLDLVIQTTPYNFSKHSDSMINSLISNMTALAVAAANAANGEDDLEGERPRDPSSVALDSHIDPQVEKFVEKLDSFAQKLEQSTNETTTSLIDQTAIERAARFIDSLITGATIIFRDLQLRLQCPLTLSGVHRACDLQLRIHLLEFTNASPSNEPDSASTVPSSERAHKSQTERPRSSEASGEQFKSGRLWSWLWNTRWTSSEERCRDPPSGNAGRTNSDCTFGAIPTILTKNIRMDDVTVHWDLWDTSIASDLQTTCSSAVSLSRSQTSRGSPHSHFLSSSPPAPSTPKGFFIGPTAESMIASACLLTLPMEQNFASVCMRDPGFVSKMLSSNTGDYSVDLPGTVAAVPTPRHPPNQSFGGPTLLDLSIDLGPLIVCACPSELFWLHLMLTQLTSLWEAFAAGRWAVGDDSSSLGKKQSAATGAATVTMTTATVSPRHQRCTSSENILQSLIGAPNEASAHHFIDLDLSGYSPDQRAISPSPSMIDSRMFRTCMNVAEYNEDLQANTGQGGIPFSFSGRCRFFYLLLLLDDEEAATNTSVCVQDHSESELHPRWQRFSSPVISASLSRLGSLEPAPGSPSEADASSEEQFHEALSEFSAVDGDAGGGTNGPCSSLLNSNINHANLSLLTSPAALESIARFFACLRDDLSPRKMVSPAGDLADTLISEISLSLLFNFNEVFRRKKLTARDWVAEVSSRLSEMAAPASHLCLSLGLCQADANFDSPTGAGGGDALNVGGDGGPEALTRRTTLAADTVGVGGELQISAQATGLLLSECLFLPNDSVVDAVVPRIVQLLTFDDFDGSSSSPSVRLHLLTTSASTSQPPFCGFHNCDSSPSHCQSPIRLQLAPCSIDLDPSLFDRIHRLVDALTEAQQVAANIVVTESFSEEDTRVRTWLSAGKHVENSQHAHLSHPAVAADETLCGTQRSVGLQFLLGDENDDDEDDTAADCRDTQTRNQLPASDPCHTDFPLFNILCPSLCIMIRVPIPLEAFKVPPRGSLLQPRTGDAAGSSSPNEWDVSGLPLTSLPVWWRPTLRPEYFSVRIEALEASSSNQSVAGRANAAPDIHTASSCPRTQTQRRPMPVTNIASTAPPHHRLHYGDQAFELKFNLLECFLCGPDLESTAFLRLLDRPGTARPSVFVRVAPPGRQHLDDQDLRTCALSHYYRTASPLGSLGDEGVASKQRFGSVDGAASAEVRAENIPPDFQPTHNSRSIEEMEDELLQRVAPKENRRTPFIYKKTFLENDAQGHWDKQTVLPGNADHMAGYCSLATHQSRILVDMYAPLATLNLPSERVVTLIYARVFHDLSLWHSLLPTDRRLRACLRRPRPGAPAATVGDLVADHRYWFLSELAPFVSIYALPQAAAEREARSRHQTSATGTSATIHGRLFDASFDSDDSSFGALSESDSRRKSSHHLRDKNPGDDMYGLRYHQSLLFLNIHFEHVEARTRLAPFLGLDGDAPSTQAVFSARNVRITHELEPSGQVDLKYATVDIQNFDCHILDFFGSKSQQDGASGAHSLKNNIPLLRPFVNPVFPKQTDEDPPTEESMLSIAFESTICAPTTTLGKGNKGASLTTVEELCVSVCLRRACLILWPKLDGWSPQAAASRASPPCWLLRIVDSLSPKMDIAVEYPSFTPPSYSIKQYLHFQEVGVTWPPASAFTFCDDLLPPHNGDSDQPIAPLSDVRPLIVLGETSFYGKVFEPPNSQVNGCAASSLVGFIQNAVFWLISPSPSKRQPRSLRRLFTGPSPSDPTTRQHPVATEVIDFPRSPLIMAEVTDFLDWFAKLNMLEAKHSVRVAELDHAEVRVFTELLPTATTVVDVSTSNRKLSTSSVSQARLDIRLTNNLLRLYTCADTLVALKLLASDLTPATSPASPHSTGRCRSGSSHALPSRPLSTQHSNRLQRRLSEVSRFDYGDSIGELATQSSSIDFTTDAEQTTLISGNSITSLLSDAISDVEPPQSIVHAAPLSPTLTSTSSKPRMKRAPGKRALRSLSNASRVPPASSSTSSDEFVVVTPTPGGRLQDGSHLLQASTPLQHRLCPREGFYANVDGEEEAAEAVTASGPPSHLSLAQDPSTTGSFVTTTRLGGSSRRRNMFSDPASCGSTPPIFALTIFDFSLEWAFYGGSDFLPPFSRGAILGGERKREPSSRLTGSACPPSADSRELRMHPLPGPDAVTSFSEDRFGRPIPSNATPRTGRQFDKSVVVCLTNIYFRNSVFPKSLTPLNDAGSACVSTVADSSLDRQSPTTAPRPPAQQCLPLTRYSLRVADLRIVDRVSSSRVNSLLHARRLGGGGACGTVRPHEVVRASLLFQPTPPSALLLADDQNCCCSRKFRAEPSLYYENFNEDLEAEIKLSVQPLQINLDQNLLIFLCESHAEFTALLKMGLAEFESRISVLDGGPTSNCWTAETVGPQASPPETLEPLNASSPKSSIRQEIADEEMVSRHENQQIFIRKLTFSPALPIRFNYLGRQLDLRQGALVGLLALCLQLNNAELILPRRVYQRGYLGISSLLEEVFADVTSSIQSQLPHVLISSVGPMHEVTNIVHGVWDLVHKSIDALLRHPSDSILTRLGNRDAYVCTRCRSVIQPDQKRTCACSRLGLPLALSNPENFIYGLRSGVRSFSANAIWSTLELSAQSVRVIQSLFETAYDILTPGPSIRHRQVRLRQPADLREGLNNAVHAVVRGVNLITSDFRGVMQGPIGTSVPLNKGSVGALGDMLRQIPPAMVTPLVTGCEATANILGGLRNQMRPEAKLEDEEKWKDTHGL</sequence>
<proteinExistence type="inferred from homology"/>
<dbReference type="GO" id="GO:0000045">
    <property type="term" value="P:autophagosome assembly"/>
    <property type="evidence" value="ECO:0007669"/>
    <property type="project" value="TreeGrafter"/>
</dbReference>
<organism evidence="13">
    <name type="scientific">Schistocephalus solidus</name>
    <name type="common">Tapeworm</name>
    <dbReference type="NCBI Taxonomy" id="70667"/>
    <lineage>
        <taxon>Eukaryota</taxon>
        <taxon>Metazoa</taxon>
        <taxon>Spiralia</taxon>
        <taxon>Lophotrochozoa</taxon>
        <taxon>Platyhelminthes</taxon>
        <taxon>Cestoda</taxon>
        <taxon>Eucestoda</taxon>
        <taxon>Diphyllobothriidea</taxon>
        <taxon>Diphyllobothriidae</taxon>
        <taxon>Schistocephalus</taxon>
    </lineage>
</organism>
<feature type="region of interest" description="Disordered" evidence="12">
    <location>
        <begin position="2221"/>
        <end position="2245"/>
    </location>
</feature>
<evidence type="ECO:0000256" key="5">
    <source>
        <dbReference type="ARBA" id="ARBA00022448"/>
    </source>
</evidence>
<feature type="region of interest" description="Disordered" evidence="12">
    <location>
        <begin position="2143"/>
        <end position="2173"/>
    </location>
</feature>
<evidence type="ECO:0000256" key="9">
    <source>
        <dbReference type="ARBA" id="ARBA00023136"/>
    </source>
</evidence>
<protein>
    <recommendedName>
        <fullName evidence="4">Autophagy-related protein 2</fullName>
    </recommendedName>
</protein>
<evidence type="ECO:0000256" key="2">
    <source>
        <dbReference type="ARBA" id="ARBA00004623"/>
    </source>
</evidence>
<comment type="catalytic activity">
    <reaction evidence="11">
        <text>a 1,2-diacyl-sn-glycero-3-phosphoethanolamine(in) = a 1,2-diacyl-sn-glycero-3-phosphoethanolamine(out)</text>
        <dbReference type="Rhea" id="RHEA:38895"/>
        <dbReference type="ChEBI" id="CHEBI:64612"/>
    </reaction>
</comment>